<proteinExistence type="predicted"/>
<dbReference type="HOGENOM" id="CLU_2555883_0_0_5"/>
<evidence type="ECO:0000313" key="2">
    <source>
        <dbReference type="Proteomes" id="UP000014411"/>
    </source>
</evidence>
<organism evidence="1 2">
    <name type="scientific">Rhizobium grahamii CCGE 502</name>
    <dbReference type="NCBI Taxonomy" id="990285"/>
    <lineage>
        <taxon>Bacteria</taxon>
        <taxon>Pseudomonadati</taxon>
        <taxon>Pseudomonadota</taxon>
        <taxon>Alphaproteobacteria</taxon>
        <taxon>Hyphomicrobiales</taxon>
        <taxon>Rhizobiaceae</taxon>
        <taxon>Rhizobium/Agrobacterium group</taxon>
        <taxon>Rhizobium</taxon>
    </lineage>
</organism>
<gene>
    <name evidence="1" type="ORF">RGCCGE502_19905</name>
</gene>
<sequence>MAGNSDYYVEITTRLRAVQLFCDFLSEGGSVRIASTEAAPFIDVTSDLLFRNRAEAERLITLRRQLFPDRANEDVTPPLYNHH</sequence>
<dbReference type="eggNOG" id="ENOG5031BEW">
    <property type="taxonomic scope" value="Bacteria"/>
</dbReference>
<protein>
    <submittedName>
        <fullName evidence="1">Uncharacterized protein</fullName>
    </submittedName>
</protein>
<accession>S3HCQ7</accession>
<comment type="caution">
    <text evidence="1">The sequence shown here is derived from an EMBL/GenBank/DDBJ whole genome shotgun (WGS) entry which is preliminary data.</text>
</comment>
<name>S3HCQ7_9HYPH</name>
<dbReference type="Proteomes" id="UP000014411">
    <property type="component" value="Unassembled WGS sequence"/>
</dbReference>
<reference evidence="1 2" key="1">
    <citation type="journal article" date="2012" name="J. Bacteriol.">
        <title>Genome sequence of Rhizobium grahamii CCGE502, a broad-host-range symbiont with low nodulation competitiveness in Phaseolus vulgaris.</title>
        <authorList>
            <person name="Althabegoiti M.J."/>
            <person name="Lozano L."/>
            <person name="Torres-Tejerizo G."/>
            <person name="Ormeno-Orrillo E."/>
            <person name="Rogel M.A."/>
            <person name="Gonzalez V."/>
            <person name="Martinez-Romero E."/>
        </authorList>
    </citation>
    <scope>NUCLEOTIDE SEQUENCE [LARGE SCALE GENOMIC DNA]</scope>
    <source>
        <strain evidence="1 2">CCGE 502</strain>
    </source>
</reference>
<dbReference type="EMBL" id="AEYE02000024">
    <property type="protein sequence ID" value="EPE96449.1"/>
    <property type="molecule type" value="Genomic_DNA"/>
</dbReference>
<keyword evidence="2" id="KW-1185">Reference proteome</keyword>
<dbReference type="AlphaFoldDB" id="S3HCQ7"/>
<dbReference type="RefSeq" id="WP_016555954.1">
    <property type="nucleotide sequence ID" value="NZ_AEYE02000024.1"/>
</dbReference>
<evidence type="ECO:0000313" key="1">
    <source>
        <dbReference type="EMBL" id="EPE96449.1"/>
    </source>
</evidence>